<proteinExistence type="predicted"/>
<reference evidence="1 2" key="1">
    <citation type="journal article" date="2021" name="Hortic Res">
        <title>High-quality reference genome and annotation aids understanding of berry development for evergreen blueberry (Vaccinium darrowii).</title>
        <authorList>
            <person name="Yu J."/>
            <person name="Hulse-Kemp A.M."/>
            <person name="Babiker E."/>
            <person name="Staton M."/>
        </authorList>
    </citation>
    <scope>NUCLEOTIDE SEQUENCE [LARGE SCALE GENOMIC DNA]</scope>
    <source>
        <strain evidence="2">cv. NJ 8807/NJ 8810</strain>
        <tissue evidence="1">Young leaf</tissue>
    </source>
</reference>
<accession>A0ACB7XVT9</accession>
<dbReference type="EMBL" id="CM037155">
    <property type="protein sequence ID" value="KAH7845363.1"/>
    <property type="molecule type" value="Genomic_DNA"/>
</dbReference>
<evidence type="ECO:0000313" key="2">
    <source>
        <dbReference type="Proteomes" id="UP000828048"/>
    </source>
</evidence>
<gene>
    <name evidence="1" type="ORF">Vadar_001167</name>
</gene>
<keyword evidence="2" id="KW-1185">Reference proteome</keyword>
<protein>
    <submittedName>
        <fullName evidence="1">Uncharacterized protein</fullName>
    </submittedName>
</protein>
<evidence type="ECO:0000313" key="1">
    <source>
        <dbReference type="EMBL" id="KAH7845363.1"/>
    </source>
</evidence>
<name>A0ACB7XVT9_9ERIC</name>
<sequence length="889" mass="98939">MSGTSRTPPRQERHISHSPPPRRNRHRDNGGPTVVQRSVKEVLGTVQYPMLTKTNYPEWELLMTINLEALGLWAAIEPGGVEYSEDRLALAAIARSVPPEMLSTIGRKPTAKAAWEAVKIMRMGVDRVREGNAQTLRREFNNITFKNGESIDDFYMRITGLVNNLRLLGDTIDELEVVRKMLQVVPERFDQVAIAIETLLDVGTMNVEEVTGRLRAVEQRHEARKLSAELGSRLLLSTKEEEIITRLRRQEKEAVRCGGSNSGGNNSGGSSYGSSARSSRPGSFQSGQARKAPRKATKEDQCHYCKKYGHWERDCRKKKRNEEANLVQAQEDREEEPALMMAQVASITSPVHGEVATVEGQVYLNEERATVELGSTGELEQARGVWYLDTGASNHMTGDSTVFSNLDRDITGTVKFGDGSLVDILGRGTIIFSAQRGGHRMLTEVYYIPSLRSNIISLGQLDEFGCQVLIDQGVLRVRDPQKELLVKVKRSQNRLYKITLTVAQPISLLARTDEDAWRWHERYGHLGFESLRKLSRGGMVRGLPQLDHVDQLCDACLAGKQRRAPFPQEAKHWATGRLDLVHGDLCGPVTPATHGGRSYFLLLVNDFSRYIWLVLLSSKDEAVGAIMKFQSGVEVETGRKLRALRTDRGGEFTSVTFGEYCAEKGVQRQLTAPYSPQQNGVVERRNRSVMAMARCLLKAKAMPSTFWGEAVSTAVFILNRSPTKALQGVTPYEAWHGKKPAVHFMRTFGCIAHVKVTRPHTKKLDDRSIKMVFVGYEPGSKGYRVYNPDSGRLHVTRDVIFDESKGWNWADSGESAAPETFTVEYTVSTFSGDGIPTAPISPAASNVSAAGEMEHHTPVADEQETRGVKFVSPPSHMSSEKEFDDEGAP</sequence>
<comment type="caution">
    <text evidence="1">The sequence shown here is derived from an EMBL/GenBank/DDBJ whole genome shotgun (WGS) entry which is preliminary data.</text>
</comment>
<organism evidence="1 2">
    <name type="scientific">Vaccinium darrowii</name>
    <dbReference type="NCBI Taxonomy" id="229202"/>
    <lineage>
        <taxon>Eukaryota</taxon>
        <taxon>Viridiplantae</taxon>
        <taxon>Streptophyta</taxon>
        <taxon>Embryophyta</taxon>
        <taxon>Tracheophyta</taxon>
        <taxon>Spermatophyta</taxon>
        <taxon>Magnoliopsida</taxon>
        <taxon>eudicotyledons</taxon>
        <taxon>Gunneridae</taxon>
        <taxon>Pentapetalae</taxon>
        <taxon>asterids</taxon>
        <taxon>Ericales</taxon>
        <taxon>Ericaceae</taxon>
        <taxon>Vaccinioideae</taxon>
        <taxon>Vaccinieae</taxon>
        <taxon>Vaccinium</taxon>
    </lineage>
</organism>
<dbReference type="Proteomes" id="UP000828048">
    <property type="component" value="Chromosome 5"/>
</dbReference>